<feature type="domain" description="C2H2-type" evidence="12">
    <location>
        <begin position="1563"/>
        <end position="1585"/>
    </location>
</feature>
<feature type="compositionally biased region" description="Polar residues" evidence="11">
    <location>
        <begin position="1482"/>
        <end position="1510"/>
    </location>
</feature>
<feature type="domain" description="C2H2-type" evidence="12">
    <location>
        <begin position="1345"/>
        <end position="1368"/>
    </location>
</feature>
<feature type="compositionally biased region" description="Polar residues" evidence="11">
    <location>
        <begin position="1396"/>
        <end position="1414"/>
    </location>
</feature>
<feature type="domain" description="C2H2-type" evidence="12">
    <location>
        <begin position="1978"/>
        <end position="2005"/>
    </location>
</feature>
<organism evidence="13 14">
    <name type="scientific">Aedes albopictus</name>
    <name type="common">Asian tiger mosquito</name>
    <name type="synonym">Stegomyia albopicta</name>
    <dbReference type="NCBI Taxonomy" id="7160"/>
    <lineage>
        <taxon>Eukaryota</taxon>
        <taxon>Metazoa</taxon>
        <taxon>Ecdysozoa</taxon>
        <taxon>Arthropoda</taxon>
        <taxon>Hexapoda</taxon>
        <taxon>Insecta</taxon>
        <taxon>Pterygota</taxon>
        <taxon>Neoptera</taxon>
        <taxon>Endopterygota</taxon>
        <taxon>Diptera</taxon>
        <taxon>Nematocera</taxon>
        <taxon>Culicoidea</taxon>
        <taxon>Culicidae</taxon>
        <taxon>Culicinae</taxon>
        <taxon>Aedini</taxon>
        <taxon>Aedes</taxon>
        <taxon>Stegomyia</taxon>
    </lineage>
</organism>
<feature type="compositionally biased region" description="Basic and acidic residues" evidence="11">
    <location>
        <begin position="2184"/>
        <end position="2195"/>
    </location>
</feature>
<comment type="subcellular location">
    <subcellularLocation>
        <location evidence="1">Nucleus</location>
    </subcellularLocation>
</comment>
<feature type="domain" description="C2H2-type" evidence="12">
    <location>
        <begin position="562"/>
        <end position="590"/>
    </location>
</feature>
<dbReference type="Pfam" id="PF00096">
    <property type="entry name" value="zf-C2H2"/>
    <property type="match status" value="13"/>
</dbReference>
<evidence type="ECO:0000313" key="14">
    <source>
        <dbReference type="Proteomes" id="UP000069940"/>
    </source>
</evidence>
<feature type="region of interest" description="Disordered" evidence="11">
    <location>
        <begin position="863"/>
        <end position="952"/>
    </location>
</feature>
<feature type="domain" description="C2H2-type" evidence="12">
    <location>
        <begin position="2511"/>
        <end position="2538"/>
    </location>
</feature>
<feature type="compositionally biased region" description="Polar residues" evidence="11">
    <location>
        <begin position="2078"/>
        <end position="2088"/>
    </location>
</feature>
<feature type="compositionally biased region" description="Basic and acidic residues" evidence="11">
    <location>
        <begin position="1822"/>
        <end position="1856"/>
    </location>
</feature>
<dbReference type="PANTHER" id="PTHR16515:SF49">
    <property type="entry name" value="GASTRULA ZINC FINGER PROTEIN XLCGF49.1-LIKE-RELATED"/>
    <property type="match status" value="1"/>
</dbReference>
<feature type="region of interest" description="Disordered" evidence="11">
    <location>
        <begin position="1038"/>
        <end position="1082"/>
    </location>
</feature>
<keyword evidence="7" id="KW-0238">DNA-binding</keyword>
<feature type="compositionally biased region" description="Basic and acidic residues" evidence="11">
    <location>
        <begin position="1888"/>
        <end position="1908"/>
    </location>
</feature>
<feature type="region of interest" description="Disordered" evidence="11">
    <location>
        <begin position="1998"/>
        <end position="2088"/>
    </location>
</feature>
<feature type="region of interest" description="Disordered" evidence="11">
    <location>
        <begin position="1713"/>
        <end position="1856"/>
    </location>
</feature>
<feature type="domain" description="C2H2-type" evidence="12">
    <location>
        <begin position="1082"/>
        <end position="1109"/>
    </location>
</feature>
<name>A0ABM1ZRU3_AEDAL</name>
<feature type="compositionally biased region" description="Polar residues" evidence="11">
    <location>
        <begin position="1802"/>
        <end position="1814"/>
    </location>
</feature>
<feature type="compositionally biased region" description="Polar residues" evidence="11">
    <location>
        <begin position="982"/>
        <end position="1014"/>
    </location>
</feature>
<evidence type="ECO:0000256" key="4">
    <source>
        <dbReference type="ARBA" id="ARBA00022771"/>
    </source>
</evidence>
<evidence type="ECO:0000259" key="12">
    <source>
        <dbReference type="PROSITE" id="PS50157"/>
    </source>
</evidence>
<feature type="compositionally biased region" description="Low complexity" evidence="11">
    <location>
        <begin position="1050"/>
        <end position="1063"/>
    </location>
</feature>
<dbReference type="EnsemblMetazoa" id="AALFPA23_021086.R31116">
    <property type="protein sequence ID" value="AALFPA23_021086.P31116"/>
    <property type="gene ID" value="AALFPA23_021086"/>
</dbReference>
<dbReference type="GeneID" id="109407604"/>
<evidence type="ECO:0000256" key="9">
    <source>
        <dbReference type="ARBA" id="ARBA00023242"/>
    </source>
</evidence>
<accession>A0ABM1ZRU3</accession>
<keyword evidence="2" id="KW-0479">Metal-binding</keyword>
<feature type="domain" description="C2H2-type" evidence="12">
    <location>
        <begin position="496"/>
        <end position="523"/>
    </location>
</feature>
<feature type="region of interest" description="Disordered" evidence="11">
    <location>
        <begin position="1436"/>
        <end position="1528"/>
    </location>
</feature>
<feature type="domain" description="C2H2-type" evidence="12">
    <location>
        <begin position="1419"/>
        <end position="1447"/>
    </location>
</feature>
<keyword evidence="6" id="KW-0805">Transcription regulation</keyword>
<keyword evidence="5" id="KW-0862">Zinc</keyword>
<feature type="domain" description="C2H2-type" evidence="12">
    <location>
        <begin position="1273"/>
        <end position="1301"/>
    </location>
</feature>
<keyword evidence="14" id="KW-1185">Reference proteome</keyword>
<evidence type="ECO:0000256" key="3">
    <source>
        <dbReference type="ARBA" id="ARBA00022737"/>
    </source>
</evidence>
<keyword evidence="8" id="KW-0804">Transcription</keyword>
<dbReference type="EnsemblMetazoa" id="AALFPA23_021086.R31113">
    <property type="protein sequence ID" value="AALFPA23_021086.P31113"/>
    <property type="gene ID" value="AALFPA23_021086"/>
</dbReference>
<feature type="domain" description="C2H2-type" evidence="12">
    <location>
        <begin position="292"/>
        <end position="314"/>
    </location>
</feature>
<reference evidence="13" key="2">
    <citation type="submission" date="2025-05" db="UniProtKB">
        <authorList>
            <consortium name="EnsemblMetazoa"/>
        </authorList>
    </citation>
    <scope>IDENTIFICATION</scope>
    <source>
        <strain evidence="13">Foshan</strain>
    </source>
</reference>
<feature type="domain" description="C2H2-type" evidence="12">
    <location>
        <begin position="953"/>
        <end position="981"/>
    </location>
</feature>
<evidence type="ECO:0000256" key="1">
    <source>
        <dbReference type="ARBA" id="ARBA00004123"/>
    </source>
</evidence>
<feature type="region of interest" description="Disordered" evidence="11">
    <location>
        <begin position="1300"/>
        <end position="1324"/>
    </location>
</feature>
<feature type="region of interest" description="Disordered" evidence="11">
    <location>
        <begin position="435"/>
        <end position="454"/>
    </location>
</feature>
<feature type="region of interest" description="Disordered" evidence="11">
    <location>
        <begin position="1118"/>
        <end position="1154"/>
    </location>
</feature>
<reference evidence="14" key="1">
    <citation type="journal article" date="2015" name="Proc. Natl. Acad. Sci. U.S.A.">
        <title>Genome sequence of the Asian Tiger mosquito, Aedes albopictus, reveals insights into its biology, genetics, and evolution.</title>
        <authorList>
            <person name="Chen X.G."/>
            <person name="Jiang X."/>
            <person name="Gu J."/>
            <person name="Xu M."/>
            <person name="Wu Y."/>
            <person name="Deng Y."/>
            <person name="Zhang C."/>
            <person name="Bonizzoni M."/>
            <person name="Dermauw W."/>
            <person name="Vontas J."/>
            <person name="Armbruster P."/>
            <person name="Huang X."/>
            <person name="Yang Y."/>
            <person name="Zhang H."/>
            <person name="He W."/>
            <person name="Peng H."/>
            <person name="Liu Y."/>
            <person name="Wu K."/>
            <person name="Chen J."/>
            <person name="Lirakis M."/>
            <person name="Topalis P."/>
            <person name="Van Leeuwen T."/>
            <person name="Hall A.B."/>
            <person name="Jiang X."/>
            <person name="Thorpe C."/>
            <person name="Mueller R.L."/>
            <person name="Sun C."/>
            <person name="Waterhouse R.M."/>
            <person name="Yan G."/>
            <person name="Tu Z.J."/>
            <person name="Fang X."/>
            <person name="James A.A."/>
        </authorList>
    </citation>
    <scope>NUCLEOTIDE SEQUENCE [LARGE SCALE GENOMIC DNA]</scope>
    <source>
        <strain evidence="14">Foshan</strain>
    </source>
</reference>
<feature type="domain" description="C2H2-type" evidence="12">
    <location>
        <begin position="420"/>
        <end position="448"/>
    </location>
</feature>
<evidence type="ECO:0000256" key="11">
    <source>
        <dbReference type="SAM" id="MobiDB-lite"/>
    </source>
</evidence>
<feature type="compositionally biased region" description="Basic and acidic residues" evidence="11">
    <location>
        <begin position="2034"/>
        <end position="2046"/>
    </location>
</feature>
<feature type="domain" description="C2H2-type" evidence="12">
    <location>
        <begin position="523"/>
        <end position="550"/>
    </location>
</feature>
<feature type="compositionally biased region" description="Basic and acidic residues" evidence="11">
    <location>
        <begin position="79"/>
        <end position="107"/>
    </location>
</feature>
<feature type="compositionally biased region" description="Basic and acidic residues" evidence="11">
    <location>
        <begin position="54"/>
        <end position="68"/>
    </location>
</feature>
<feature type="compositionally biased region" description="Low complexity" evidence="11">
    <location>
        <begin position="935"/>
        <end position="950"/>
    </location>
</feature>
<feature type="domain" description="C2H2-type" evidence="12">
    <location>
        <begin position="590"/>
        <end position="617"/>
    </location>
</feature>
<feature type="compositionally biased region" description="Basic residues" evidence="11">
    <location>
        <begin position="890"/>
        <end position="908"/>
    </location>
</feature>
<feature type="domain" description="C2H2-type" evidence="12">
    <location>
        <begin position="1206"/>
        <end position="1234"/>
    </location>
</feature>
<feature type="compositionally biased region" description="Basic and acidic residues" evidence="11">
    <location>
        <begin position="1755"/>
        <end position="1791"/>
    </location>
</feature>
<keyword evidence="3" id="KW-0677">Repeat</keyword>
<feature type="domain" description="C2H2-type" evidence="12">
    <location>
        <begin position="1158"/>
        <end position="1186"/>
    </location>
</feature>
<feature type="region of interest" description="Disordered" evidence="11">
    <location>
        <begin position="54"/>
        <end position="111"/>
    </location>
</feature>
<feature type="compositionally biased region" description="Polar residues" evidence="11">
    <location>
        <begin position="1517"/>
        <end position="1528"/>
    </location>
</feature>
<feature type="domain" description="C2H2-type" evidence="12">
    <location>
        <begin position="2093"/>
        <end position="2121"/>
    </location>
</feature>
<feature type="domain" description="C2H2-type" evidence="12">
    <location>
        <begin position="2264"/>
        <end position="2291"/>
    </location>
</feature>
<feature type="domain" description="C2H2-type" evidence="12">
    <location>
        <begin position="365"/>
        <end position="393"/>
    </location>
</feature>
<evidence type="ECO:0000256" key="6">
    <source>
        <dbReference type="ARBA" id="ARBA00023015"/>
    </source>
</evidence>
<evidence type="ECO:0000313" key="13">
    <source>
        <dbReference type="EnsemblMetazoa" id="AALFPA23_021086.P31116"/>
    </source>
</evidence>
<feature type="compositionally biased region" description="Basic and acidic residues" evidence="11">
    <location>
        <begin position="2161"/>
        <end position="2175"/>
    </location>
</feature>
<dbReference type="PANTHER" id="PTHR16515">
    <property type="entry name" value="PR DOMAIN ZINC FINGER PROTEIN"/>
    <property type="match status" value="1"/>
</dbReference>
<feature type="compositionally biased region" description="Low complexity" evidence="11">
    <location>
        <begin position="170"/>
        <end position="183"/>
    </location>
</feature>
<feature type="domain" description="C2H2-type" evidence="12">
    <location>
        <begin position="1015"/>
        <end position="1043"/>
    </location>
</feature>
<feature type="domain" description="C2H2-type" evidence="12">
    <location>
        <begin position="2373"/>
        <end position="2400"/>
    </location>
</feature>
<feature type="domain" description="C2H2-type" evidence="12">
    <location>
        <begin position="842"/>
        <end position="865"/>
    </location>
</feature>
<feature type="region of interest" description="Disordered" evidence="11">
    <location>
        <begin position="1241"/>
        <end position="1265"/>
    </location>
</feature>
<dbReference type="RefSeq" id="XP_062712674.1">
    <property type="nucleotide sequence ID" value="XM_062856690.1"/>
</dbReference>
<feature type="compositionally biased region" description="Polar residues" evidence="11">
    <location>
        <begin position="911"/>
        <end position="920"/>
    </location>
</feature>
<dbReference type="SUPFAM" id="SSF57667">
    <property type="entry name" value="beta-beta-alpha zinc fingers"/>
    <property type="match status" value="19"/>
</dbReference>
<feature type="domain" description="C2H2-type" evidence="12">
    <location>
        <begin position="265"/>
        <end position="293"/>
    </location>
</feature>
<evidence type="ECO:0000256" key="8">
    <source>
        <dbReference type="ARBA" id="ARBA00023163"/>
    </source>
</evidence>
<feature type="domain" description="C2H2-type" evidence="12">
    <location>
        <begin position="2468"/>
        <end position="2495"/>
    </location>
</feature>
<protein>
    <recommendedName>
        <fullName evidence="12">C2H2-type domain-containing protein</fullName>
    </recommendedName>
</protein>
<feature type="domain" description="C2H2-type" evidence="12">
    <location>
        <begin position="656"/>
        <end position="683"/>
    </location>
</feature>
<feature type="domain" description="C2H2-type" evidence="12">
    <location>
        <begin position="2417"/>
        <end position="2444"/>
    </location>
</feature>
<sequence>MYGCPHCYRIVKNKPAFEKHVNACKKKKYSCELCEFRSNELNLLDKHKEARHPKEYNQEENEVAKAEAMDTVEGEEDKTDLKTEISVEESKVNSPVREDHLDTKTESDGSCELPDSKVVTINMEFTAEETKLSKLTDKRLVVLLDNSLGEAFRKGLANNENRRLHDDASVTEASTPETSSPSELIPTGISSNQESEEMDVNMSSSETNIPEVKIKNEPIISDELLGGSENGNDQDAQPLDNDHTSAEVDEVAEADADVQNQDKPFPCPFCERAFHSMPARKHHRVTVHRDQYECAHCARKYPYKCRLLKHLKVHFESLQSDSDKKTKKSSKKPVTPAVQIKCPHCFRPFLEGKNYDHHIYHCGPRDCDICDRKFSRYHQLTYHVKKFHRELKLRCPHCPKIFIDKSDLTRHATSCAKRKYRCEICGIKFKDSSSKQHHKSTRHRAESASESTRPRAAKLLLEDTNIDIKTEIVLEDTTLQPPDGPQTIRKGPNRCFPCPICKKVYASQSAMQSHKHVHMLPRFKCPECDEWFHIRSLLLKHRRTHHRNIPLKATDPTANEPQKCPICEVEFPNLYRLNDHVKIVHTERRFKCTLCPKGFNQKKPYLRHLQFHEKEQQLESQIDPAKIRLCTVCSLPFSSIERRRRHMLTVHGEPQFPCAKCDRPFYFKSELKRHELIHLKHELGYLPPQEKKPLDPMRSVTCYQCNRQFPNRKIRHHHTLTAHGEPKYKCASCPKRFFYSFALSRHQKVHERVKKFEKCKICAEQFNSKVKKWYHMMEVHKVARYRCTECPEIFVYAIKMRRHLQSHHGKQMVRSQYRRRIITDESPKVDDSLHTEQTESRFQCTYCPKTFCHNRSRLHHERSVHGVGSNRSIDPHAKQHAEPAFPCSHCPKKFSHNRSRLHHERKVHNAGPSTPRESNNTSPTADSEPPPPSTSPTDVAEPSESSAEPSKSYECSYCQKPFFRKHSLQRHESTVHRASRIEQPNVSATPAKQNSEQPIEETSNTPSSKPPETSFQCSLCPKMFSHKHYLQRHEVAMHNAPPPPIIDQDSTNASATSTEESSSQPTGKDSTTSSTTPVQSSYKCSRCPKMFSHQHYLLRHEQLMHGVPPAAIGAESIAASPAGSEPRSVSVASNEESSVQLAGKTPVPPSPQQAPSSFPCSICPKAFTFKHNLDRHVKTIHGEPQLLPEPLIAPSTLNTKPAETLFRCSLCPKMFSHEHYLQRHANLVHGGAPIIGQEPAALASPAGSEPSSAPPATGGNPIEPSTKSVESLFHCSLCPKMFSHEHFLLRHTQVMHNASPIGQESNNASATSSEPPVASAAIKKESDARPIVEIPIESMPAKTTFKCSRCPKMFSGEHFLLRHEQLVHNAISIKQEPTSPSATSSELPSTPRGFTEENNAQSTGESSIDPSPKSSDLTYQCSICQKLFCRKYSLQRHESTVHRTPQTLTEENTAVRIKIEPGIASPLTAGENPTTPSAPPVRQQSRSATPSGSEPRSVSATSATEQTSAQPDDDELQNASLTGEESAQSKVLRPHICKDCGEQFSTSRENYYHMVEKHRDSLFQCPECPSAFILQQSLDRHKQTHKKRPVADAEETCSKCGLEFSSKEEKLKHMTDEHGENLFKCSRCPKVFSHKNSLVRHEKLPHSEQDYLANSIDPTICSKCGQDFPSKEEKLKHMTKEHEENLFKCSQCPKIFFHKNSLVRHEKLPHSEQDYLANSIDPTLKIKEEPKETDEERSEEIKNADEDKMDENETNENKVDENKAKVDESKSEDIKTDGANDDAKMAIKTEAMDVSVNLPDPTDSTLSSEGNKTEVQADITEPVEKRCEETKADQSETKENKVDENEAKVDESKSEHIETVEANIDEKMAIKTEEMQISDTIPEENVTEDSKVDGTKPDESLTETKADEMDISEVTDSAEVQMDADEESSFQNEEPSSEQDAERLKASSMKSCNICGHHFYTIGKREHHMLTAHSEPKFHCPMCSKPFFYSYHLSRHLRSHKNKTIPPDGKKVLSIKRKHIRKDANSSKTDANTADEKETDESKNESVEIEDGETEADVSRNEANKEDNEANEKGMEEGNTTGSSANSSLLHSHPCTICGRQFDTVGKKEHHMLTTHTKPKFHCPMCSKPFFYRNHLRRHLKSHENQTVPPEGKKVSNSNKRKLESADENKSKLVKTDSITANENKNDESKTDGNKVDGSVSINYVGRKAANGTANEKRMEENKTTGSSAYETSHLQPCSICGYVLKTPSQKSHHMVVAHSEPAFVCTVCTKPFFYIHHLERHLANHRKNGTDRGNAAGLNNDESETKENKANNVERGVEHTAVECKKNDFEADASQLQFHSPIVQTCVHCGLQFNTSRENYYHMVESHREYLFQCSLCPSAFYLEQSLIQHKRTHRKNKSAAIKKIPPETKKEVITFKCSQCPKSFDSMENLRKHETRHQIAKVQAVVETLRMATIPPQETKKEVPTFKCGECPKAFNSKENRRKHEKRHELAKERAILESQGKETKLAPFQCSECPKTFGTKDNRRKHEKRHQAARDMAATLKSTPVDRSRPPETKGRYKCERCGLGFPTPRRKRYHIIVAHGDPLHKCAYCPKVFYFKTCLNRHHLTHTQKTDG</sequence>
<keyword evidence="9" id="KW-0539">Nucleus</keyword>
<feature type="region of interest" description="Disordered" evidence="11">
    <location>
        <begin position="969"/>
        <end position="1014"/>
    </location>
</feature>
<feature type="domain" description="C2H2-type" evidence="12">
    <location>
        <begin position="1687"/>
        <end position="1715"/>
    </location>
</feature>
<feature type="domain" description="C2H2-type" evidence="12">
    <location>
        <begin position="1623"/>
        <end position="1651"/>
    </location>
</feature>
<dbReference type="PROSITE" id="PS50157">
    <property type="entry name" value="ZINC_FINGER_C2H2_2"/>
    <property type="match status" value="33"/>
</dbReference>
<feature type="compositionally biased region" description="Polar residues" evidence="11">
    <location>
        <begin position="1300"/>
        <end position="1314"/>
    </location>
</feature>
<feature type="region of interest" description="Disordered" evidence="11">
    <location>
        <begin position="1875"/>
        <end position="1945"/>
    </location>
</feature>
<feature type="region of interest" description="Disordered" evidence="11">
    <location>
        <begin position="163"/>
        <end position="216"/>
    </location>
</feature>
<proteinExistence type="predicted"/>
<dbReference type="InterPro" id="IPR050331">
    <property type="entry name" value="Zinc_finger"/>
</dbReference>
<feature type="compositionally biased region" description="Acidic residues" evidence="11">
    <location>
        <begin position="2047"/>
        <end position="2056"/>
    </location>
</feature>
<evidence type="ECO:0000256" key="5">
    <source>
        <dbReference type="ARBA" id="ARBA00022833"/>
    </source>
</evidence>
<feature type="compositionally biased region" description="Basic and acidic residues" evidence="11">
    <location>
        <begin position="2057"/>
        <end position="2076"/>
    </location>
</feature>
<feature type="domain" description="C2H2-type" evidence="12">
    <location>
        <begin position="785"/>
        <end position="812"/>
    </location>
</feature>
<dbReference type="Gene3D" id="3.30.160.60">
    <property type="entry name" value="Classic Zinc Finger"/>
    <property type="match status" value="23"/>
</dbReference>
<keyword evidence="4 10" id="KW-0863">Zinc-finger</keyword>
<evidence type="ECO:0000256" key="10">
    <source>
        <dbReference type="PROSITE-ProRule" id="PRU00042"/>
    </source>
</evidence>
<dbReference type="Proteomes" id="UP000069940">
    <property type="component" value="Unassembled WGS sequence"/>
</dbReference>
<feature type="domain" description="C2H2-type" evidence="12">
    <location>
        <begin position="2121"/>
        <end position="2148"/>
    </location>
</feature>
<feature type="domain" description="C2H2-type" evidence="12">
    <location>
        <begin position="2588"/>
        <end position="2615"/>
    </location>
</feature>
<feature type="compositionally biased region" description="Polar residues" evidence="11">
    <location>
        <begin position="1442"/>
        <end position="1452"/>
    </location>
</feature>
<feature type="region of interest" description="Disordered" evidence="11">
    <location>
        <begin position="2141"/>
        <end position="2230"/>
    </location>
</feature>
<feature type="region of interest" description="Disordered" evidence="11">
    <location>
        <begin position="1375"/>
        <end position="1414"/>
    </location>
</feature>
<feature type="compositionally biased region" description="Low complexity" evidence="11">
    <location>
        <begin position="1128"/>
        <end position="1139"/>
    </location>
</feature>
<feature type="domain" description="C2H2-type" evidence="12">
    <location>
        <begin position="885"/>
        <end position="913"/>
    </location>
</feature>
<dbReference type="InterPro" id="IPR036236">
    <property type="entry name" value="Znf_C2H2_sf"/>
</dbReference>
<dbReference type="PROSITE" id="PS00028">
    <property type="entry name" value="ZINC_FINGER_C2H2_1"/>
    <property type="match status" value="34"/>
</dbReference>
<dbReference type="SMART" id="SM00355">
    <property type="entry name" value="ZnF_C2H2"/>
    <property type="match status" value="47"/>
</dbReference>
<feature type="domain" description="C2H2-type" evidence="12">
    <location>
        <begin position="728"/>
        <end position="755"/>
    </location>
</feature>
<feature type="compositionally biased region" description="Low complexity" evidence="11">
    <location>
        <begin position="1241"/>
        <end position="1256"/>
    </location>
</feature>
<feature type="region of interest" description="Disordered" evidence="11">
    <location>
        <begin position="2287"/>
        <end position="2312"/>
    </location>
</feature>
<evidence type="ECO:0000256" key="2">
    <source>
        <dbReference type="ARBA" id="ARBA00022723"/>
    </source>
</evidence>
<dbReference type="InterPro" id="IPR013087">
    <property type="entry name" value="Znf_C2H2_type"/>
</dbReference>
<feature type="compositionally biased region" description="Polar residues" evidence="11">
    <location>
        <begin position="1375"/>
        <end position="1388"/>
    </location>
</feature>
<evidence type="ECO:0000256" key="7">
    <source>
        <dbReference type="ARBA" id="ARBA00023125"/>
    </source>
</evidence>
<dbReference type="RefSeq" id="XP_062712675.1">
    <property type="nucleotide sequence ID" value="XM_062856691.1"/>
</dbReference>